<reference evidence="1 2" key="1">
    <citation type="journal article" date="2022" name="DNA Res.">
        <title>Chromosomal-level genome assembly of the orchid tree Bauhinia variegata (Leguminosae; Cercidoideae) supports the allotetraploid origin hypothesis of Bauhinia.</title>
        <authorList>
            <person name="Zhong Y."/>
            <person name="Chen Y."/>
            <person name="Zheng D."/>
            <person name="Pang J."/>
            <person name="Liu Y."/>
            <person name="Luo S."/>
            <person name="Meng S."/>
            <person name="Qian L."/>
            <person name="Wei D."/>
            <person name="Dai S."/>
            <person name="Zhou R."/>
        </authorList>
    </citation>
    <scope>NUCLEOTIDE SEQUENCE [LARGE SCALE GENOMIC DNA]</scope>
    <source>
        <strain evidence="1">BV-YZ2020</strain>
    </source>
</reference>
<sequence length="106" mass="12116">MRSQEICFSSRSLTTLPFPYIVNRNIAIIKDRRGDRAIIALGSLFKLTQVFLLCFFLLYLNAVEQGDGAQVSYSAERFKAAEIDENNGLKLVPPSEDYKIWNLPER</sequence>
<accession>A0ACB9NMD5</accession>
<dbReference type="Proteomes" id="UP000828941">
    <property type="component" value="Chromosome 6"/>
</dbReference>
<gene>
    <name evidence="1" type="ORF">L6164_015449</name>
</gene>
<organism evidence="1 2">
    <name type="scientific">Bauhinia variegata</name>
    <name type="common">Purple orchid tree</name>
    <name type="synonym">Phanera variegata</name>
    <dbReference type="NCBI Taxonomy" id="167791"/>
    <lineage>
        <taxon>Eukaryota</taxon>
        <taxon>Viridiplantae</taxon>
        <taxon>Streptophyta</taxon>
        <taxon>Embryophyta</taxon>
        <taxon>Tracheophyta</taxon>
        <taxon>Spermatophyta</taxon>
        <taxon>Magnoliopsida</taxon>
        <taxon>eudicotyledons</taxon>
        <taxon>Gunneridae</taxon>
        <taxon>Pentapetalae</taxon>
        <taxon>rosids</taxon>
        <taxon>fabids</taxon>
        <taxon>Fabales</taxon>
        <taxon>Fabaceae</taxon>
        <taxon>Cercidoideae</taxon>
        <taxon>Cercideae</taxon>
        <taxon>Bauhiniinae</taxon>
        <taxon>Bauhinia</taxon>
    </lineage>
</organism>
<evidence type="ECO:0000313" key="2">
    <source>
        <dbReference type="Proteomes" id="UP000828941"/>
    </source>
</evidence>
<dbReference type="EMBL" id="CM039431">
    <property type="protein sequence ID" value="KAI4336984.1"/>
    <property type="molecule type" value="Genomic_DNA"/>
</dbReference>
<comment type="caution">
    <text evidence="1">The sequence shown here is derived from an EMBL/GenBank/DDBJ whole genome shotgun (WGS) entry which is preliminary data.</text>
</comment>
<name>A0ACB9NMD5_BAUVA</name>
<evidence type="ECO:0000313" key="1">
    <source>
        <dbReference type="EMBL" id="KAI4336984.1"/>
    </source>
</evidence>
<protein>
    <submittedName>
        <fullName evidence="1">Uncharacterized protein</fullName>
    </submittedName>
</protein>
<proteinExistence type="predicted"/>
<keyword evidence="2" id="KW-1185">Reference proteome</keyword>